<feature type="chain" id="PRO_5032570606" evidence="2">
    <location>
        <begin position="32"/>
        <end position="658"/>
    </location>
</feature>
<feature type="transmembrane region" description="Helical" evidence="1">
    <location>
        <begin position="612"/>
        <end position="632"/>
    </location>
</feature>
<keyword evidence="1" id="KW-0472">Membrane</keyword>
<feature type="transmembrane region" description="Helical" evidence="1">
    <location>
        <begin position="479"/>
        <end position="501"/>
    </location>
</feature>
<name>A0A812NEB2_9DINO</name>
<keyword evidence="1" id="KW-0812">Transmembrane</keyword>
<protein>
    <submittedName>
        <fullName evidence="3">Uncharacterized protein</fullName>
    </submittedName>
</protein>
<feature type="signal peptide" evidence="2">
    <location>
        <begin position="1"/>
        <end position="31"/>
    </location>
</feature>
<comment type="caution">
    <text evidence="3">The sequence shown here is derived from an EMBL/GenBank/DDBJ whole genome shotgun (WGS) entry which is preliminary data.</text>
</comment>
<dbReference type="OrthoDB" id="423459at2759"/>
<sequence>MRVLGARHSKNAPSTVLCLLVFISNTWRLSAQMLGGFPTLPAAPGPGSSNPFDNKDETVAGTLPDWLADAMMIQKPTTAPLAPVAPGAAPAAAPGAPAAALGAAPAPLGAPAAAPGAAPTAAVAPGAAAAAPGAAAAAPGVAPAVAASATVAGLDLNQLGQFALCEQPESTGRRLLSFQDLTQYSPVKLVQQLLVCLIIVILLVCLFVHRKSVLIVLTGDELLHATLPDCCWYGVWQCCGLCKYDWITLFTQWPCCGKWRGSNPVRKAAQWAGVTSMTIELSNIVVGDIPFYRYGSFSVTVECGKYPALQTSVQEDQDPKTIHFPEILTLRLRDTMWDLPVVITVNQINFIGIHKVAEVHLSPTRVAKWAHQGEPDNTKRLALTMNDRSVEAETPPWVSITFSTPTADLRHLDNFHANSSMSVRLATWDSVPNPTTGEYFAEQPLVQVKQEYHLVDGAGNYVQEPDEADLYWISSCRSLLMGIYSILSFLVVFGALGYGAFRYYVRNCYQKFELLTIAKSWEPHHFPMPSCALQSIGHTCDVRTQGTGLEPGTDICRPYDDEVELTCQNPPQERPTAFSFILEDLGFASNKGLKCFDGLCVLRNQIIRFDQIVFLGSLATLFFIFCLFRPLANSFLQGAKQRAQQKSNSRYRSGRTVE</sequence>
<reference evidence="3" key="1">
    <citation type="submission" date="2021-02" db="EMBL/GenBank/DDBJ databases">
        <authorList>
            <person name="Dougan E. K."/>
            <person name="Rhodes N."/>
            <person name="Thang M."/>
            <person name="Chan C."/>
        </authorList>
    </citation>
    <scope>NUCLEOTIDE SEQUENCE</scope>
</reference>
<proteinExistence type="predicted"/>
<keyword evidence="4" id="KW-1185">Reference proteome</keyword>
<evidence type="ECO:0000256" key="1">
    <source>
        <dbReference type="SAM" id="Phobius"/>
    </source>
</evidence>
<gene>
    <name evidence="3" type="ORF">SNAT2548_LOCUS16608</name>
</gene>
<evidence type="ECO:0000256" key="2">
    <source>
        <dbReference type="SAM" id="SignalP"/>
    </source>
</evidence>
<organism evidence="3 4">
    <name type="scientific">Symbiodinium natans</name>
    <dbReference type="NCBI Taxonomy" id="878477"/>
    <lineage>
        <taxon>Eukaryota</taxon>
        <taxon>Sar</taxon>
        <taxon>Alveolata</taxon>
        <taxon>Dinophyceae</taxon>
        <taxon>Suessiales</taxon>
        <taxon>Symbiodiniaceae</taxon>
        <taxon>Symbiodinium</taxon>
    </lineage>
</organism>
<dbReference type="AlphaFoldDB" id="A0A812NEB2"/>
<dbReference type="Proteomes" id="UP000604046">
    <property type="component" value="Unassembled WGS sequence"/>
</dbReference>
<evidence type="ECO:0000313" key="4">
    <source>
        <dbReference type="Proteomes" id="UP000604046"/>
    </source>
</evidence>
<accession>A0A812NEB2</accession>
<keyword evidence="2" id="KW-0732">Signal</keyword>
<keyword evidence="1" id="KW-1133">Transmembrane helix</keyword>
<dbReference type="EMBL" id="CAJNDS010002085">
    <property type="protein sequence ID" value="CAE7316618.1"/>
    <property type="molecule type" value="Genomic_DNA"/>
</dbReference>
<evidence type="ECO:0000313" key="3">
    <source>
        <dbReference type="EMBL" id="CAE7316618.1"/>
    </source>
</evidence>